<dbReference type="AlphaFoldDB" id="A0A427AFI1"/>
<name>A0A427AFI1_ENSVE</name>
<evidence type="ECO:0000313" key="2">
    <source>
        <dbReference type="Proteomes" id="UP000287651"/>
    </source>
</evidence>
<gene>
    <name evidence="1" type="ORF">B296_00016218</name>
</gene>
<sequence length="90" mass="10179">MTYPRLALQSRQNFHQTLIFGTLIHRLTYSKMSEELCNLLVSTPGMSSTPVVRMSCFDTMLSAPIPEDLRSNHLQNALAVFTYQLLEAST</sequence>
<organism evidence="1 2">
    <name type="scientific">Ensete ventricosum</name>
    <name type="common">Abyssinian banana</name>
    <name type="synonym">Musa ensete</name>
    <dbReference type="NCBI Taxonomy" id="4639"/>
    <lineage>
        <taxon>Eukaryota</taxon>
        <taxon>Viridiplantae</taxon>
        <taxon>Streptophyta</taxon>
        <taxon>Embryophyta</taxon>
        <taxon>Tracheophyta</taxon>
        <taxon>Spermatophyta</taxon>
        <taxon>Magnoliopsida</taxon>
        <taxon>Liliopsida</taxon>
        <taxon>Zingiberales</taxon>
        <taxon>Musaceae</taxon>
        <taxon>Ensete</taxon>
    </lineage>
</organism>
<protein>
    <submittedName>
        <fullName evidence="1">Uncharacterized protein</fullName>
    </submittedName>
</protein>
<evidence type="ECO:0000313" key="1">
    <source>
        <dbReference type="EMBL" id="RRT74970.1"/>
    </source>
</evidence>
<dbReference type="Proteomes" id="UP000287651">
    <property type="component" value="Unassembled WGS sequence"/>
</dbReference>
<comment type="caution">
    <text evidence="1">The sequence shown here is derived from an EMBL/GenBank/DDBJ whole genome shotgun (WGS) entry which is preliminary data.</text>
</comment>
<proteinExistence type="predicted"/>
<reference evidence="1 2" key="1">
    <citation type="journal article" date="2014" name="Agronomy (Basel)">
        <title>A Draft Genome Sequence for Ensete ventricosum, the Drought-Tolerant Tree Against Hunger.</title>
        <authorList>
            <person name="Harrison J."/>
            <person name="Moore K.A."/>
            <person name="Paszkiewicz K."/>
            <person name="Jones T."/>
            <person name="Grant M."/>
            <person name="Ambacheew D."/>
            <person name="Muzemil S."/>
            <person name="Studholme D.J."/>
        </authorList>
    </citation>
    <scope>NUCLEOTIDE SEQUENCE [LARGE SCALE GENOMIC DNA]</scope>
</reference>
<accession>A0A427AFI1</accession>
<dbReference type="EMBL" id="AMZH03002621">
    <property type="protein sequence ID" value="RRT74970.1"/>
    <property type="molecule type" value="Genomic_DNA"/>
</dbReference>